<accession>A0AAV9ZVC1</accession>
<evidence type="ECO:0000313" key="2">
    <source>
        <dbReference type="Proteomes" id="UP001362999"/>
    </source>
</evidence>
<name>A0AAV9ZVC1_9AGAR</name>
<protein>
    <submittedName>
        <fullName evidence="1">Uncharacterized protein</fullName>
    </submittedName>
</protein>
<sequence length="102" mass="11797">MAYSHSSAKPRSRRRPSFVYALRKPSYYDAKIAALSAKKYKHEGPGDLYVVACIPNLVLTNYEQRRITFSQLTVDTKLKLGHTKNLCRRRSQYSICKNQQTL</sequence>
<evidence type="ECO:0000313" key="1">
    <source>
        <dbReference type="EMBL" id="KAK6992496.1"/>
    </source>
</evidence>
<organism evidence="1 2">
    <name type="scientific">Favolaschia claudopus</name>
    <dbReference type="NCBI Taxonomy" id="2862362"/>
    <lineage>
        <taxon>Eukaryota</taxon>
        <taxon>Fungi</taxon>
        <taxon>Dikarya</taxon>
        <taxon>Basidiomycota</taxon>
        <taxon>Agaricomycotina</taxon>
        <taxon>Agaricomycetes</taxon>
        <taxon>Agaricomycetidae</taxon>
        <taxon>Agaricales</taxon>
        <taxon>Marasmiineae</taxon>
        <taxon>Mycenaceae</taxon>
        <taxon>Favolaschia</taxon>
    </lineage>
</organism>
<dbReference type="AlphaFoldDB" id="A0AAV9ZVC1"/>
<reference evidence="1 2" key="1">
    <citation type="journal article" date="2024" name="J Genomics">
        <title>Draft genome sequencing and assembly of Favolaschia claudopus CIRM-BRFM 2984 isolated from oak limbs.</title>
        <authorList>
            <person name="Navarro D."/>
            <person name="Drula E."/>
            <person name="Chaduli D."/>
            <person name="Cazenave R."/>
            <person name="Ahrendt S."/>
            <person name="Wang J."/>
            <person name="Lipzen A."/>
            <person name="Daum C."/>
            <person name="Barry K."/>
            <person name="Grigoriev I.V."/>
            <person name="Favel A."/>
            <person name="Rosso M.N."/>
            <person name="Martin F."/>
        </authorList>
    </citation>
    <scope>NUCLEOTIDE SEQUENCE [LARGE SCALE GENOMIC DNA]</scope>
    <source>
        <strain evidence="1 2">CIRM-BRFM 2984</strain>
    </source>
</reference>
<dbReference type="EMBL" id="JAWWNJ010000109">
    <property type="protein sequence ID" value="KAK6992496.1"/>
    <property type="molecule type" value="Genomic_DNA"/>
</dbReference>
<proteinExistence type="predicted"/>
<keyword evidence="2" id="KW-1185">Reference proteome</keyword>
<comment type="caution">
    <text evidence="1">The sequence shown here is derived from an EMBL/GenBank/DDBJ whole genome shotgun (WGS) entry which is preliminary data.</text>
</comment>
<dbReference type="Proteomes" id="UP001362999">
    <property type="component" value="Unassembled WGS sequence"/>
</dbReference>
<gene>
    <name evidence="1" type="ORF">R3P38DRAFT_3225544</name>
</gene>